<reference evidence="2 3" key="1">
    <citation type="submission" date="2015-09" db="EMBL/GenBank/DDBJ databases">
        <title>Draft genome sequence of Kouleothrix aurantiaca JCM 19913.</title>
        <authorList>
            <person name="Hemp J."/>
        </authorList>
    </citation>
    <scope>NUCLEOTIDE SEQUENCE [LARGE SCALE GENOMIC DNA]</scope>
    <source>
        <strain evidence="2 3">COM-B</strain>
    </source>
</reference>
<dbReference type="Gene3D" id="3.90.1200.10">
    <property type="match status" value="1"/>
</dbReference>
<evidence type="ECO:0000259" key="1">
    <source>
        <dbReference type="Pfam" id="PF01636"/>
    </source>
</evidence>
<dbReference type="Pfam" id="PF01636">
    <property type="entry name" value="APH"/>
    <property type="match status" value="1"/>
</dbReference>
<gene>
    <name evidence="2" type="ORF">SE17_23945</name>
</gene>
<evidence type="ECO:0000313" key="3">
    <source>
        <dbReference type="Proteomes" id="UP000050509"/>
    </source>
</evidence>
<dbReference type="AlphaFoldDB" id="A0A0P9F339"/>
<evidence type="ECO:0000313" key="2">
    <source>
        <dbReference type="EMBL" id="KPV50958.1"/>
    </source>
</evidence>
<accession>A0A0P9F339</accession>
<proteinExistence type="predicted"/>
<comment type="caution">
    <text evidence="2">The sequence shown here is derived from an EMBL/GenBank/DDBJ whole genome shotgun (WGS) entry which is preliminary data.</text>
</comment>
<sequence length="394" mass="43990">MSHSHIVAGQGIIGNIPVAARRMVSYVFRLRNQLPRRARPPHDLPGPVPLHQYDDMTTEAIATLDHDDPLFRLLSSDVWPRQLGLPAPPDFEVSKLHPSGIAYRYADPDSGTAVVGKFFGNKWVHGSQEGNQPLRAMLLQREFANLQLVQALGFDQGAYQVVRPLVMEPAINLVLIETAAPGTDLLAAIRAAAFQGAGARLRRFLTAVAGWLAALHRRSAINRAVEPVDAISYFNKLLGQLRTWDIMDWAELARFERLRDRWVASGMLGVAQQALVHGDATPAHFLYDGTTVTVIDLERLRAADPAADLGSIAAELRHMLSWYKGDAWAGEPYIRHFYAQYAAHMNLSGPEFDALTERCRFYMGTTELRICRNSWVDLSYRRAFLAEAERCLAL</sequence>
<dbReference type="EMBL" id="LJCR01001137">
    <property type="protein sequence ID" value="KPV50958.1"/>
    <property type="molecule type" value="Genomic_DNA"/>
</dbReference>
<dbReference type="InterPro" id="IPR002575">
    <property type="entry name" value="Aminoglycoside_PTrfase"/>
</dbReference>
<keyword evidence="3" id="KW-1185">Reference proteome</keyword>
<dbReference type="Proteomes" id="UP000050509">
    <property type="component" value="Unassembled WGS sequence"/>
</dbReference>
<dbReference type="SUPFAM" id="SSF56112">
    <property type="entry name" value="Protein kinase-like (PK-like)"/>
    <property type="match status" value="1"/>
</dbReference>
<name>A0A0P9F339_9CHLR</name>
<organism evidence="2 3">
    <name type="scientific">Kouleothrix aurantiaca</name>
    <dbReference type="NCBI Taxonomy" id="186479"/>
    <lineage>
        <taxon>Bacteria</taxon>
        <taxon>Bacillati</taxon>
        <taxon>Chloroflexota</taxon>
        <taxon>Chloroflexia</taxon>
        <taxon>Chloroflexales</taxon>
        <taxon>Roseiflexineae</taxon>
        <taxon>Roseiflexaceae</taxon>
        <taxon>Kouleothrix</taxon>
    </lineage>
</organism>
<protein>
    <recommendedName>
        <fullName evidence="1">Aminoglycoside phosphotransferase domain-containing protein</fullName>
    </recommendedName>
</protein>
<dbReference type="InterPro" id="IPR011009">
    <property type="entry name" value="Kinase-like_dom_sf"/>
</dbReference>
<feature type="domain" description="Aminoglycoside phosphotransferase" evidence="1">
    <location>
        <begin position="138"/>
        <end position="340"/>
    </location>
</feature>